<gene>
    <name evidence="2" type="ORF">MHSN_00820</name>
</gene>
<keyword evidence="1" id="KW-0472">Membrane</keyword>
<protein>
    <submittedName>
        <fullName evidence="2">Uncharacterized protein</fullName>
    </submittedName>
</protein>
<keyword evidence="1" id="KW-0812">Transmembrane</keyword>
<accession>A0A4P1QFZ3</accession>
<keyword evidence="3" id="KW-1185">Reference proteome</keyword>
<dbReference type="KEGG" id="mhyv:MHSN_00820"/>
<sequence length="628" mass="73679">MKKSHKITSILFGTLLPIIIVPSIITIAAIGKRNKSEGFYYNDKYFANSSEFENHVKNEISQAINYDERTIYYANNINKQFNSEADLNKFLYKNIKSHDVNLLKQNILYENDSNLPLALDQLNEMDFNNLDHNTRAYLGKNNVAYNNEKDAKLSYINSTQIYKFNNKYYANKESIINEIVLNYNRIKSIYSTEAERINEFKRLYNLTDVDYKRFNAPNGSVSDINFQNDNSEFNLDLLKQFISNNVKRYIKHNGNIYEVDEFVNNHFAKQDWKGSSIIKVKSTKGDKKYLVDIDKNDEANFYGDYILKSPSDEIRDFKNPSKWSKRKRNENVISSEDSIYKEIVNKFVSNLMMTVNNYLLDKKIKENSNQKEELLNKFHNNFSIFNFLPLIEEVETLKTHLKSFRISDNKHSNLWEKFEEIIKFMKNGKRGTFFNQLNVLYFSGLAYFAKDGASNTLVLLFKKYFRNLISKMDFYLSDTLDDLYIDNQGKKINLVEAYNLDDYSLDLDINNDFFISKLANSDNVINAIGTINLATTNAMNTSSALPFSDKDLLRKSSTNYDKLEKLYDKYSLRSKEKSNYIFDDNIGEYIKTEIFHDNNINIASNALQYYNYESAKAMNEYLRENFFK</sequence>
<dbReference type="RefSeq" id="WP_119863717.1">
    <property type="nucleotide sequence ID" value="NZ_CP008748.1"/>
</dbReference>
<reference evidence="2 3" key="1">
    <citation type="submission" date="2014-06" db="EMBL/GenBank/DDBJ databases">
        <title>The Whole Genome Sequence of Mycoplasma hyosynoviae strain ATCC 27095.</title>
        <authorList>
            <person name="Calcutt M.J."/>
            <person name="Foecking M.F."/>
        </authorList>
    </citation>
    <scope>NUCLEOTIDE SEQUENCE [LARGE SCALE GENOMIC DNA]</scope>
    <source>
        <strain evidence="2 3">M60</strain>
    </source>
</reference>
<organism evidence="2 3">
    <name type="scientific">Metamycoplasma hyosynoviae</name>
    <dbReference type="NCBI Taxonomy" id="29559"/>
    <lineage>
        <taxon>Bacteria</taxon>
        <taxon>Bacillati</taxon>
        <taxon>Mycoplasmatota</taxon>
        <taxon>Mycoplasmoidales</taxon>
        <taxon>Metamycoplasmataceae</taxon>
        <taxon>Metamycoplasma</taxon>
    </lineage>
</organism>
<keyword evidence="1" id="KW-1133">Transmembrane helix</keyword>
<evidence type="ECO:0000256" key="1">
    <source>
        <dbReference type="SAM" id="Phobius"/>
    </source>
</evidence>
<feature type="transmembrane region" description="Helical" evidence="1">
    <location>
        <begin position="7"/>
        <end position="30"/>
    </location>
</feature>
<dbReference type="EMBL" id="CP008748">
    <property type="protein sequence ID" value="ASI53755.1"/>
    <property type="molecule type" value="Genomic_DNA"/>
</dbReference>
<evidence type="ECO:0000313" key="3">
    <source>
        <dbReference type="Proteomes" id="UP000264882"/>
    </source>
</evidence>
<dbReference type="AlphaFoldDB" id="A0A4P1QFZ3"/>
<evidence type="ECO:0000313" key="2">
    <source>
        <dbReference type="EMBL" id="ASI53755.1"/>
    </source>
</evidence>
<dbReference type="Proteomes" id="UP000264882">
    <property type="component" value="Chromosome"/>
</dbReference>
<proteinExistence type="predicted"/>
<name>A0A4P1QFZ3_9BACT</name>